<reference evidence="3 4" key="1">
    <citation type="journal article" date="2014" name="Mol. Plant Microbe Interact.">
        <title>The complete genome sequence of Candidatus Liberibacter americanus, associated with citrus Huanglongbing.</title>
        <authorList>
            <person name="Wulff N.A."/>
            <person name="Zhang S."/>
            <person name="Setubal J.C."/>
            <person name="Almeida N.F."/>
            <person name="Martins E.C."/>
            <person name="Harakava R."/>
            <person name="Kumar D."/>
            <person name="Rangel L.T."/>
            <person name="Foissac X."/>
            <person name="Bove J."/>
            <person name="Gabriel D.W."/>
        </authorList>
    </citation>
    <scope>NUCLEOTIDE SEQUENCE [LARGE SCALE GENOMIC DNA]</scope>
    <source>
        <strain evidence="3 4">Sao Paulo</strain>
    </source>
</reference>
<accession>U6B8R9</accession>
<organism evidence="3 4">
    <name type="scientific">Candidatus Liberibacter americanus str. Sao Paulo</name>
    <dbReference type="NCBI Taxonomy" id="1261131"/>
    <lineage>
        <taxon>Bacteria</taxon>
        <taxon>Pseudomonadati</taxon>
        <taxon>Pseudomonadota</taxon>
        <taxon>Alphaproteobacteria</taxon>
        <taxon>Hyphomicrobiales</taxon>
        <taxon>Rhizobiaceae</taxon>
        <taxon>Liberibacter</taxon>
    </lineage>
</organism>
<sequence>MSMDLQEIERMIRQGIPGSKVTIHDLAGDGNHYSAEIISDKFYGKNRVQQHQMVYTALKGKMGNDLHALAIKTSVPTSDNVNDR</sequence>
<dbReference type="STRING" id="1261131.lam_806"/>
<dbReference type="InterPro" id="IPR036065">
    <property type="entry name" value="BolA-like_sf"/>
</dbReference>
<evidence type="ECO:0000256" key="1">
    <source>
        <dbReference type="ARBA" id="ARBA00005578"/>
    </source>
</evidence>
<dbReference type="AlphaFoldDB" id="U6B8R9"/>
<dbReference type="EMBL" id="CP006604">
    <property type="protein sequence ID" value="AHA28147.1"/>
    <property type="molecule type" value="Genomic_DNA"/>
</dbReference>
<dbReference type="Pfam" id="PF01722">
    <property type="entry name" value="BolA"/>
    <property type="match status" value="1"/>
</dbReference>
<keyword evidence="4" id="KW-1185">Reference proteome</keyword>
<dbReference type="InterPro" id="IPR002634">
    <property type="entry name" value="BolA"/>
</dbReference>
<dbReference type="Gene3D" id="3.30.300.90">
    <property type="entry name" value="BolA-like"/>
    <property type="match status" value="1"/>
</dbReference>
<dbReference type="PANTHER" id="PTHR46229">
    <property type="entry name" value="BOLA TRANSCRIPTION REGULATOR"/>
    <property type="match status" value="1"/>
</dbReference>
<dbReference type="PANTHER" id="PTHR46229:SF2">
    <property type="entry name" value="BOLA-LIKE PROTEIN 1"/>
    <property type="match status" value="1"/>
</dbReference>
<evidence type="ECO:0000313" key="3">
    <source>
        <dbReference type="EMBL" id="AHA28147.1"/>
    </source>
</evidence>
<dbReference type="SUPFAM" id="SSF82657">
    <property type="entry name" value="BolA-like"/>
    <property type="match status" value="1"/>
</dbReference>
<dbReference type="PIRSF" id="PIRSF003113">
    <property type="entry name" value="BolA"/>
    <property type="match status" value="1"/>
</dbReference>
<protein>
    <submittedName>
        <fullName evidence="3">Stress-induced morphogen</fullName>
    </submittedName>
</protein>
<dbReference type="eggNOG" id="COG0271">
    <property type="taxonomic scope" value="Bacteria"/>
</dbReference>
<comment type="similarity">
    <text evidence="1 2">Belongs to the BolA/IbaG family.</text>
</comment>
<gene>
    <name evidence="3" type="primary">bolA</name>
    <name evidence="3" type="ORF">lam_806</name>
</gene>
<dbReference type="InterPro" id="IPR050961">
    <property type="entry name" value="BolA/IbaG_stress_morph_reg"/>
</dbReference>
<dbReference type="Proteomes" id="UP000017862">
    <property type="component" value="Chromosome"/>
</dbReference>
<dbReference type="KEGG" id="lar:lam_806"/>
<name>U6B8R9_9HYPH</name>
<proteinExistence type="inferred from homology"/>
<evidence type="ECO:0000313" key="4">
    <source>
        <dbReference type="Proteomes" id="UP000017862"/>
    </source>
</evidence>
<dbReference type="HOGENOM" id="CLU_109462_4_2_5"/>
<evidence type="ECO:0000256" key="2">
    <source>
        <dbReference type="RuleBase" id="RU003860"/>
    </source>
</evidence>
<dbReference type="PATRIC" id="fig|1261131.3.peg.775"/>
<dbReference type="RefSeq" id="WP_023466359.1">
    <property type="nucleotide sequence ID" value="NC_022793.1"/>
</dbReference>